<dbReference type="Proteomes" id="UP001566132">
    <property type="component" value="Unassembled WGS sequence"/>
</dbReference>
<comment type="caution">
    <text evidence="1">The sequence shown here is derived from an EMBL/GenBank/DDBJ whole genome shotgun (WGS) entry which is preliminary data.</text>
</comment>
<accession>A0ABD1EUT2</accession>
<name>A0ABD1EUT2_HYPHA</name>
<gene>
    <name evidence="1" type="ORF">ABEB36_007648</name>
</gene>
<dbReference type="EMBL" id="JBDJPC010000005">
    <property type="protein sequence ID" value="KAL1502516.1"/>
    <property type="molecule type" value="Genomic_DNA"/>
</dbReference>
<sequence>MIIYNAKVRQFETLAKAIKVGDEDDCCGMRCIYRTWWSMSVVAFLLVRGPHVAHYNREVSMILFLLMDDGAGPGLDISGLLRSDPELSFFKQE</sequence>
<reference evidence="1 2" key="1">
    <citation type="submission" date="2024-05" db="EMBL/GenBank/DDBJ databases">
        <title>Genetic variation in Jamaican populations of the coffee berry borer (Hypothenemus hampei).</title>
        <authorList>
            <person name="Errbii M."/>
            <person name="Myrie A."/>
        </authorList>
    </citation>
    <scope>NUCLEOTIDE SEQUENCE [LARGE SCALE GENOMIC DNA]</scope>
    <source>
        <strain evidence="1">JA-Hopewell-2020-01-JO</strain>
        <tissue evidence="1">Whole body</tissue>
    </source>
</reference>
<proteinExistence type="predicted"/>
<evidence type="ECO:0000313" key="1">
    <source>
        <dbReference type="EMBL" id="KAL1502516.1"/>
    </source>
</evidence>
<evidence type="ECO:0000313" key="2">
    <source>
        <dbReference type="Proteomes" id="UP001566132"/>
    </source>
</evidence>
<protein>
    <submittedName>
        <fullName evidence="1">Uncharacterized protein</fullName>
    </submittedName>
</protein>
<keyword evidence="2" id="KW-1185">Reference proteome</keyword>
<organism evidence="1 2">
    <name type="scientific">Hypothenemus hampei</name>
    <name type="common">Coffee berry borer</name>
    <dbReference type="NCBI Taxonomy" id="57062"/>
    <lineage>
        <taxon>Eukaryota</taxon>
        <taxon>Metazoa</taxon>
        <taxon>Ecdysozoa</taxon>
        <taxon>Arthropoda</taxon>
        <taxon>Hexapoda</taxon>
        <taxon>Insecta</taxon>
        <taxon>Pterygota</taxon>
        <taxon>Neoptera</taxon>
        <taxon>Endopterygota</taxon>
        <taxon>Coleoptera</taxon>
        <taxon>Polyphaga</taxon>
        <taxon>Cucujiformia</taxon>
        <taxon>Curculionidae</taxon>
        <taxon>Scolytinae</taxon>
        <taxon>Hypothenemus</taxon>
    </lineage>
</organism>
<dbReference type="AlphaFoldDB" id="A0ABD1EUT2"/>